<comment type="caution">
    <text evidence="1">The sequence shown here is derived from an EMBL/GenBank/DDBJ whole genome shotgun (WGS) entry which is preliminary data.</text>
</comment>
<protein>
    <submittedName>
        <fullName evidence="1">DUF29 domain-containing protein</fullName>
    </submittedName>
</protein>
<dbReference type="InterPro" id="IPR002636">
    <property type="entry name" value="DUF29"/>
</dbReference>
<reference evidence="1" key="3">
    <citation type="submission" date="2020-02" db="EMBL/GenBank/DDBJ databases">
        <authorList>
            <person name="Sarangi A.N."/>
            <person name="Ghosh S."/>
            <person name="Mukherjee M."/>
            <person name="Tripathy S."/>
        </authorList>
    </citation>
    <scope>NUCLEOTIDE SEQUENCE</scope>
    <source>
        <strain evidence="1">BDU141951</strain>
    </source>
</reference>
<dbReference type="Pfam" id="PF01724">
    <property type="entry name" value="DUF29"/>
    <property type="match status" value="1"/>
</dbReference>
<evidence type="ECO:0000313" key="1">
    <source>
        <dbReference type="EMBL" id="NEV66472.1"/>
    </source>
</evidence>
<reference evidence="1" key="2">
    <citation type="journal article" date="2015" name="Genome Announc.">
        <title>Draft Genome Sequence of Filamentous Marine Cyanobacterium Lyngbya confervoides Strain BDU141951.</title>
        <authorList>
            <person name="Chandrababunaidu M.M."/>
            <person name="Sen D."/>
            <person name="Tripathy S."/>
        </authorList>
    </citation>
    <scope>NUCLEOTIDE SEQUENCE</scope>
    <source>
        <strain evidence="1">BDU141951</strain>
    </source>
</reference>
<gene>
    <name evidence="1" type="ORF">QQ91_005030</name>
</gene>
<sequence length="141" mass="16427">MLQTKPLYDHDFNLWVAAQQAALKEHRYIDLDLPNLIEELDGLTKRDKRALKSQLRVLLTHLLKWQYQPQKRSSSWQASIDNARVETVDILDDSPSLRNYLPEILSQCYQFARKQAAKETHLAMDTDCPYALEQALQDGEE</sequence>
<dbReference type="EMBL" id="JTHE02000003">
    <property type="protein sequence ID" value="NEV66472.1"/>
    <property type="molecule type" value="Genomic_DNA"/>
</dbReference>
<reference evidence="1" key="1">
    <citation type="submission" date="2014-11" db="EMBL/GenBank/DDBJ databases">
        <authorList>
            <person name="Malar M.C."/>
            <person name="Sen D."/>
            <person name="Tripathy S."/>
        </authorList>
    </citation>
    <scope>NUCLEOTIDE SEQUENCE</scope>
    <source>
        <strain evidence="1">BDU141951</strain>
    </source>
</reference>
<dbReference type="AlphaFoldDB" id="A0A0C1YDF1"/>
<proteinExistence type="predicted"/>
<dbReference type="Gene3D" id="1.20.1220.20">
    <property type="entry name" value="Uncharcterised protein PF01724"/>
    <property type="match status" value="1"/>
</dbReference>
<organism evidence="1">
    <name type="scientific">Lyngbya confervoides BDU141951</name>
    <dbReference type="NCBI Taxonomy" id="1574623"/>
    <lineage>
        <taxon>Bacteria</taxon>
        <taxon>Bacillati</taxon>
        <taxon>Cyanobacteriota</taxon>
        <taxon>Cyanophyceae</taxon>
        <taxon>Oscillatoriophycideae</taxon>
        <taxon>Oscillatoriales</taxon>
        <taxon>Microcoleaceae</taxon>
        <taxon>Lyngbya</taxon>
    </lineage>
</organism>
<name>A0A0C1YDF1_9CYAN</name>
<accession>A0A0C1YDF1</accession>
<dbReference type="PANTHER" id="PTHR34235">
    <property type="entry name" value="SLR1203 PROTEIN-RELATED"/>
    <property type="match status" value="1"/>
</dbReference>